<feature type="transmembrane region" description="Helical" evidence="1">
    <location>
        <begin position="335"/>
        <end position="354"/>
    </location>
</feature>
<evidence type="ECO:0000313" key="3">
    <source>
        <dbReference type="Proteomes" id="UP000319980"/>
    </source>
</evidence>
<dbReference type="AlphaFoldDB" id="A0A5C5TY83"/>
<feature type="transmembrane region" description="Helical" evidence="1">
    <location>
        <begin position="299"/>
        <end position="323"/>
    </location>
</feature>
<sequence length="675" mass="72307">MHDATARMENHGHSRLDVAAMVAITLLSLVAKYIVLDPVGPLIFFDELLYKLGADALAGHGDYPSAQYPFLYPLLLAPAVASGASYDGIVLTNVLVTSTLVPACWLLAKACGAKWGWPSAAIAAVLPIQFTFPTQAMAENLFVPLFTFCIWYAVRAKPVGWLSAFVFGLMLAGTYLTKYLALPAVPVLWVIWLYGMWRNGVARPGLVPPAASSVAGGALLLLAWVWYAGENGIGVTAAFGGDVYDGFADRNAITLDAIALWTVAYLSTMVLLVGPFLYRFLEAGVHLVRHPLRLTGESAFYRLVLVCLLFLGGYTLVCVQHSVQLAMNHPDPQRIVARYFMQLVPAVFVAGMVHTLAGDGVGRLRLLSGIVSALCLAGAAFAAHGVLYRDFVWDFPDWFAAIPLYATDILGYRQGIGFWLLLVLVLLGPAAATGRIGRWLLAAGSVVLVACSAASVNRDSEVLTTSRPTHAKELLPYVTATLDKGESALIIAEIPRLGGAEIKQALAFWGVPVDRVNIVGSQQISGFGTDVGDVYRLSLKREEQRPLLREYPVGQGWRKTTAYIYRDALPPARGVESSALEPRAAFTATPASLCARDGAAVVDLSWDVPPDIAKQVTVSVLASDGREQLFAATIGTGRQSTGPWAMAGTEFTLRHADTGRLLSTLKIGSADCGGG</sequence>
<feature type="transmembrane region" description="Helical" evidence="1">
    <location>
        <begin position="115"/>
        <end position="132"/>
    </location>
</feature>
<feature type="transmembrane region" description="Helical" evidence="1">
    <location>
        <begin position="366"/>
        <end position="389"/>
    </location>
</feature>
<keyword evidence="3" id="KW-1185">Reference proteome</keyword>
<keyword evidence="1" id="KW-0472">Membrane</keyword>
<evidence type="ECO:0008006" key="4">
    <source>
        <dbReference type="Google" id="ProtNLM"/>
    </source>
</evidence>
<keyword evidence="1" id="KW-0812">Transmembrane</keyword>
<feature type="transmembrane region" description="Helical" evidence="1">
    <location>
        <begin position="209"/>
        <end position="227"/>
    </location>
</feature>
<keyword evidence="1" id="KW-1133">Transmembrane helix</keyword>
<evidence type="ECO:0000313" key="2">
    <source>
        <dbReference type="EMBL" id="TWT18627.1"/>
    </source>
</evidence>
<feature type="transmembrane region" description="Helical" evidence="1">
    <location>
        <begin position="16"/>
        <end position="35"/>
    </location>
</feature>
<comment type="caution">
    <text evidence="2">The sequence shown here is derived from an EMBL/GenBank/DDBJ whole genome shotgun (WGS) entry which is preliminary data.</text>
</comment>
<feature type="transmembrane region" description="Helical" evidence="1">
    <location>
        <begin position="439"/>
        <end position="456"/>
    </location>
</feature>
<feature type="transmembrane region" description="Helical" evidence="1">
    <location>
        <begin position="181"/>
        <end position="197"/>
    </location>
</feature>
<name>A0A5C5TY83_9GAMM</name>
<reference evidence="2 3" key="1">
    <citation type="journal article" date="2008" name="Int. J. Syst. Evol. Microbiol.">
        <title>Luteimonas marina sp. nov., isolated from seawater.</title>
        <authorList>
            <person name="Baik K.S."/>
            <person name="Park S.C."/>
            <person name="Kim M.S."/>
            <person name="Kim E.M."/>
            <person name="Park C."/>
            <person name="Chun J."/>
            <person name="Seong C.N."/>
        </authorList>
    </citation>
    <scope>NUCLEOTIDE SEQUENCE [LARGE SCALE GENOMIC DNA]</scope>
    <source>
        <strain evidence="2 3">FR1330</strain>
    </source>
</reference>
<dbReference type="Proteomes" id="UP000319980">
    <property type="component" value="Unassembled WGS sequence"/>
</dbReference>
<dbReference type="EMBL" id="VOHK01000006">
    <property type="protein sequence ID" value="TWT18627.1"/>
    <property type="molecule type" value="Genomic_DNA"/>
</dbReference>
<evidence type="ECO:0000256" key="1">
    <source>
        <dbReference type="SAM" id="Phobius"/>
    </source>
</evidence>
<dbReference type="RefSeq" id="WP_146388730.1">
    <property type="nucleotide sequence ID" value="NZ_VOHK01000006.1"/>
</dbReference>
<feature type="transmembrane region" description="Helical" evidence="1">
    <location>
        <begin position="88"/>
        <end position="108"/>
    </location>
</feature>
<dbReference type="OrthoDB" id="9756266at2"/>
<organism evidence="2 3">
    <name type="scientific">Luteimonas marina</name>
    <dbReference type="NCBI Taxonomy" id="488485"/>
    <lineage>
        <taxon>Bacteria</taxon>
        <taxon>Pseudomonadati</taxon>
        <taxon>Pseudomonadota</taxon>
        <taxon>Gammaproteobacteria</taxon>
        <taxon>Lysobacterales</taxon>
        <taxon>Lysobacteraceae</taxon>
        <taxon>Luteimonas</taxon>
    </lineage>
</organism>
<feature type="transmembrane region" description="Helical" evidence="1">
    <location>
        <begin position="409"/>
        <end position="427"/>
    </location>
</feature>
<gene>
    <name evidence="2" type="ORF">FQY83_14720</name>
</gene>
<accession>A0A5C5TY83</accession>
<proteinExistence type="predicted"/>
<protein>
    <recommendedName>
        <fullName evidence="4">Glycosyltransferase RgtA/B/C/D-like domain-containing protein</fullName>
    </recommendedName>
</protein>
<feature type="transmembrane region" description="Helical" evidence="1">
    <location>
        <begin position="258"/>
        <end position="278"/>
    </location>
</feature>